<organism evidence="1 2">
    <name type="scientific">Lonchura striata</name>
    <name type="common">white-rumped munia</name>
    <dbReference type="NCBI Taxonomy" id="40157"/>
    <lineage>
        <taxon>Eukaryota</taxon>
        <taxon>Metazoa</taxon>
        <taxon>Chordata</taxon>
        <taxon>Craniata</taxon>
        <taxon>Vertebrata</taxon>
        <taxon>Euteleostomi</taxon>
        <taxon>Archelosauria</taxon>
        <taxon>Archosauria</taxon>
        <taxon>Dinosauria</taxon>
        <taxon>Saurischia</taxon>
        <taxon>Theropoda</taxon>
        <taxon>Coelurosauria</taxon>
        <taxon>Aves</taxon>
        <taxon>Neognathae</taxon>
        <taxon>Neoaves</taxon>
        <taxon>Telluraves</taxon>
        <taxon>Australaves</taxon>
        <taxon>Passeriformes</taxon>
        <taxon>Passeroidea</taxon>
        <taxon>Estrildidae</taxon>
        <taxon>Estrildinae</taxon>
        <taxon>Lonchura</taxon>
    </lineage>
</organism>
<name>A0A218V4E0_9PASE</name>
<dbReference type="Gene3D" id="3.20.20.190">
    <property type="entry name" value="Phosphatidylinositol (PI) phosphodiesterase"/>
    <property type="match status" value="1"/>
</dbReference>
<dbReference type="PANTHER" id="PTHR13593:SF24">
    <property type="entry name" value="PI-PLC X DOMAIN-CONTAINING PROTEIN 1"/>
    <property type="match status" value="1"/>
</dbReference>
<dbReference type="PROSITE" id="PS50007">
    <property type="entry name" value="PIPLC_X_DOMAIN"/>
    <property type="match status" value="1"/>
</dbReference>
<protein>
    <submittedName>
        <fullName evidence="1">PI-PLC X domain-containing protein 1</fullName>
    </submittedName>
</protein>
<dbReference type="GO" id="GO:0008081">
    <property type="term" value="F:phosphoric diester hydrolase activity"/>
    <property type="evidence" value="ECO:0007669"/>
    <property type="project" value="InterPro"/>
</dbReference>
<comment type="caution">
    <text evidence="1">The sequence shown here is derived from an EMBL/GenBank/DDBJ whole genome shotgun (WGS) entry which is preliminary data.</text>
</comment>
<dbReference type="InterPro" id="IPR051057">
    <property type="entry name" value="PI-PLC_domain"/>
</dbReference>
<dbReference type="SUPFAM" id="SSF51695">
    <property type="entry name" value="PLC-like phosphodiesterases"/>
    <property type="match status" value="1"/>
</dbReference>
<evidence type="ECO:0000313" key="1">
    <source>
        <dbReference type="EMBL" id="OWK60834.1"/>
    </source>
</evidence>
<gene>
    <name evidence="1" type="primary">PLCXD1</name>
    <name evidence="1" type="ORF">RLOC_00015289</name>
</gene>
<dbReference type="STRING" id="299123.ENSLSDP00000022091"/>
<dbReference type="Pfam" id="PF26146">
    <property type="entry name" value="PI-PLC_X"/>
    <property type="match status" value="1"/>
</dbReference>
<proteinExistence type="predicted"/>
<keyword evidence="2" id="KW-1185">Reference proteome</keyword>
<dbReference type="Proteomes" id="UP000197619">
    <property type="component" value="Unassembled WGS sequence"/>
</dbReference>
<evidence type="ECO:0000313" key="2">
    <source>
        <dbReference type="Proteomes" id="UP000197619"/>
    </source>
</evidence>
<reference evidence="1 2" key="1">
    <citation type="submission" date="2017-05" db="EMBL/GenBank/DDBJ databases">
        <title>Genome of assembly of the Bengalese finch, Lonchura striata domestica.</title>
        <authorList>
            <person name="Colquitt B.M."/>
            <person name="Brainard M.S."/>
        </authorList>
    </citation>
    <scope>NUCLEOTIDE SEQUENCE [LARGE SCALE GENOMIC DNA]</scope>
    <source>
        <strain evidence="1">White83orange57</strain>
    </source>
</reference>
<dbReference type="GO" id="GO:0006629">
    <property type="term" value="P:lipid metabolic process"/>
    <property type="evidence" value="ECO:0007669"/>
    <property type="project" value="InterPro"/>
</dbReference>
<dbReference type="AlphaFoldDB" id="A0A218V4E0"/>
<dbReference type="EMBL" id="MUZQ01000051">
    <property type="protein sequence ID" value="OWK60834.1"/>
    <property type="molecule type" value="Genomic_DNA"/>
</dbReference>
<dbReference type="PANTHER" id="PTHR13593">
    <property type="match status" value="1"/>
</dbReference>
<accession>A0A218V4E0</accession>
<sequence>MEGPLQTFVHVCHENGQWMSRLPEKLWDIPLYNLALPGSHDTMTYCLDKSSAVSGNESKLVKFLNKCLPCIVHPIIMKWSITQLDMMSMTPYDVGYPCGQLGSAVLAVSSPKFLCTPSLLAGRDLCLLFHFQVLTVTEQLEAGVRYLDFRIAHKANDPSMNLYFVHMVYTTVTVKDILREILRWLETHPQEVVIIACRNFDGLTKRLHNHLVACIKEIFQCKLCPRNVSMKSFFSHFKRMIHHSEIFDCKFLDIFYFHHVFNLRKVVPTLRTMWHLGHQVIVSYEEEVELGKHCELWPPIPYWWGNKTSTRALIRYLELMKRVGRPEYLMCHFLIFVSGKFFVAGINLTENLRYILVHPFGSLKKMTLQSLPCLKIWIRQQYPGPKKKCINIIAGDFIGNNDFVKDVIELNTKINPPLHCQSELEQITFNSHLLNL</sequence>
<dbReference type="CDD" id="cd08616">
    <property type="entry name" value="PI-PLCXD1c"/>
    <property type="match status" value="1"/>
</dbReference>
<dbReference type="InterPro" id="IPR042158">
    <property type="entry name" value="PLCXD1/2/3"/>
</dbReference>
<dbReference type="InterPro" id="IPR017946">
    <property type="entry name" value="PLC-like_Pdiesterase_TIM-brl"/>
</dbReference>